<protein>
    <submittedName>
        <fullName evidence="2">DUF2752 domain-containing protein</fullName>
    </submittedName>
</protein>
<sequence>MSRPHPDVPVRGRSDRLRRLGAPAAVAVLVIGASWLVVWAEPTTPGGPIPACPTKALFGVVCPGCGAMRMIYSLLQGDLGAALLYNAVGVVAVGLLVWSLVAWTVGRWRGRPARSWQHWRFAPIVSAAVIAGWLVVRNLPVSPFSALAV</sequence>
<dbReference type="RefSeq" id="WP_258936026.1">
    <property type="nucleotide sequence ID" value="NZ_JANBBF010000008.1"/>
</dbReference>
<evidence type="ECO:0000313" key="2">
    <source>
        <dbReference type="EMBL" id="MFD6793814.1"/>
    </source>
</evidence>
<feature type="transmembrane region" description="Helical" evidence="1">
    <location>
        <begin position="83"/>
        <end position="106"/>
    </location>
</feature>
<accession>A0ABW6G3M7</accession>
<evidence type="ECO:0000256" key="1">
    <source>
        <dbReference type="SAM" id="Phobius"/>
    </source>
</evidence>
<feature type="transmembrane region" description="Helical" evidence="1">
    <location>
        <begin position="118"/>
        <end position="136"/>
    </location>
</feature>
<dbReference type="InterPro" id="IPR021215">
    <property type="entry name" value="DUF2752"/>
</dbReference>
<keyword evidence="1" id="KW-1133">Transmembrane helix</keyword>
<keyword evidence="1" id="KW-0812">Transmembrane</keyword>
<evidence type="ECO:0000313" key="3">
    <source>
        <dbReference type="Proteomes" id="UP001598673"/>
    </source>
</evidence>
<name>A0ABW6G3M7_9PSEU</name>
<comment type="caution">
    <text evidence="2">The sequence shown here is derived from an EMBL/GenBank/DDBJ whole genome shotgun (WGS) entry which is preliminary data.</text>
</comment>
<dbReference type="Proteomes" id="UP001598673">
    <property type="component" value="Unassembled WGS sequence"/>
</dbReference>
<keyword evidence="1" id="KW-0472">Membrane</keyword>
<gene>
    <name evidence="2" type="ORF">ACFWGY_10795</name>
</gene>
<feature type="transmembrane region" description="Helical" evidence="1">
    <location>
        <begin position="20"/>
        <end position="40"/>
    </location>
</feature>
<keyword evidence="3" id="KW-1185">Reference proteome</keyword>
<dbReference type="Pfam" id="PF10825">
    <property type="entry name" value="DUF2752"/>
    <property type="match status" value="1"/>
</dbReference>
<dbReference type="EMBL" id="JBHXCV010000005">
    <property type="protein sequence ID" value="MFD6793814.1"/>
    <property type="molecule type" value="Genomic_DNA"/>
</dbReference>
<reference evidence="2 3" key="1">
    <citation type="submission" date="2024-09" db="EMBL/GenBank/DDBJ databases">
        <title>The Natural Products Discovery Center: Release of the First 8490 Sequenced Strains for Exploring Actinobacteria Biosynthetic Diversity.</title>
        <authorList>
            <person name="Kalkreuter E."/>
            <person name="Kautsar S.A."/>
            <person name="Yang D."/>
            <person name="Bader C.D."/>
            <person name="Teijaro C.N."/>
            <person name="Fluegel L."/>
            <person name="Davis C.M."/>
            <person name="Simpson J.R."/>
            <person name="Lauterbach L."/>
            <person name="Steele A.D."/>
            <person name="Gui C."/>
            <person name="Meng S."/>
            <person name="Li G."/>
            <person name="Viehrig K."/>
            <person name="Ye F."/>
            <person name="Su P."/>
            <person name="Kiefer A.F."/>
            <person name="Nichols A."/>
            <person name="Cepeda A.J."/>
            <person name="Yan W."/>
            <person name="Fan B."/>
            <person name="Jiang Y."/>
            <person name="Adhikari A."/>
            <person name="Zheng C.-J."/>
            <person name="Schuster L."/>
            <person name="Cowan T.M."/>
            <person name="Smanski M.J."/>
            <person name="Chevrette M.G."/>
            <person name="De Carvalho L.P.S."/>
            <person name="Shen B."/>
        </authorList>
    </citation>
    <scope>NUCLEOTIDE SEQUENCE [LARGE SCALE GENOMIC DNA]</scope>
    <source>
        <strain evidence="2 3">NPDC060353</strain>
    </source>
</reference>
<proteinExistence type="predicted"/>
<organism evidence="2 3">
    <name type="scientific">Prauserella salsuginis</name>
    <dbReference type="NCBI Taxonomy" id="387889"/>
    <lineage>
        <taxon>Bacteria</taxon>
        <taxon>Bacillati</taxon>
        <taxon>Actinomycetota</taxon>
        <taxon>Actinomycetes</taxon>
        <taxon>Pseudonocardiales</taxon>
        <taxon>Pseudonocardiaceae</taxon>
        <taxon>Prauserella</taxon>
        <taxon>Prauserella salsuginis group</taxon>
    </lineage>
</organism>